<protein>
    <submittedName>
        <fullName evidence="1">Uncharacterized protein</fullName>
    </submittedName>
</protein>
<evidence type="ECO:0000313" key="1">
    <source>
        <dbReference type="EMBL" id="KAI3766393.1"/>
    </source>
</evidence>
<organism evidence="1 2">
    <name type="scientific">Cichorium intybus</name>
    <name type="common">Chicory</name>
    <dbReference type="NCBI Taxonomy" id="13427"/>
    <lineage>
        <taxon>Eukaryota</taxon>
        <taxon>Viridiplantae</taxon>
        <taxon>Streptophyta</taxon>
        <taxon>Embryophyta</taxon>
        <taxon>Tracheophyta</taxon>
        <taxon>Spermatophyta</taxon>
        <taxon>Magnoliopsida</taxon>
        <taxon>eudicotyledons</taxon>
        <taxon>Gunneridae</taxon>
        <taxon>Pentapetalae</taxon>
        <taxon>asterids</taxon>
        <taxon>campanulids</taxon>
        <taxon>Asterales</taxon>
        <taxon>Asteraceae</taxon>
        <taxon>Cichorioideae</taxon>
        <taxon>Cichorieae</taxon>
        <taxon>Cichoriinae</taxon>
        <taxon>Cichorium</taxon>
    </lineage>
</organism>
<name>A0ACB9F667_CICIN</name>
<proteinExistence type="predicted"/>
<reference evidence="2" key="1">
    <citation type="journal article" date="2022" name="Mol. Ecol. Resour.">
        <title>The genomes of chicory, endive, great burdock and yacon provide insights into Asteraceae palaeo-polyploidization history and plant inulin production.</title>
        <authorList>
            <person name="Fan W."/>
            <person name="Wang S."/>
            <person name="Wang H."/>
            <person name="Wang A."/>
            <person name="Jiang F."/>
            <person name="Liu H."/>
            <person name="Zhao H."/>
            <person name="Xu D."/>
            <person name="Zhang Y."/>
        </authorList>
    </citation>
    <scope>NUCLEOTIDE SEQUENCE [LARGE SCALE GENOMIC DNA]</scope>
    <source>
        <strain evidence="2">cv. Punajuju</strain>
    </source>
</reference>
<accession>A0ACB9F667</accession>
<dbReference type="EMBL" id="CM042011">
    <property type="protein sequence ID" value="KAI3766393.1"/>
    <property type="molecule type" value="Genomic_DNA"/>
</dbReference>
<reference evidence="1 2" key="2">
    <citation type="journal article" date="2022" name="Mol. Ecol. Resour.">
        <title>The genomes of chicory, endive, great burdock and yacon provide insights into Asteraceae paleo-polyploidization history and plant inulin production.</title>
        <authorList>
            <person name="Fan W."/>
            <person name="Wang S."/>
            <person name="Wang H."/>
            <person name="Wang A."/>
            <person name="Jiang F."/>
            <person name="Liu H."/>
            <person name="Zhao H."/>
            <person name="Xu D."/>
            <person name="Zhang Y."/>
        </authorList>
    </citation>
    <scope>NUCLEOTIDE SEQUENCE [LARGE SCALE GENOMIC DNA]</scope>
    <source>
        <strain evidence="2">cv. Punajuju</strain>
        <tissue evidence="1">Leaves</tissue>
    </source>
</reference>
<comment type="caution">
    <text evidence="1">The sequence shown here is derived from an EMBL/GenBank/DDBJ whole genome shotgun (WGS) entry which is preliminary data.</text>
</comment>
<dbReference type="Proteomes" id="UP001055811">
    <property type="component" value="Linkage Group LG03"/>
</dbReference>
<evidence type="ECO:0000313" key="2">
    <source>
        <dbReference type="Proteomes" id="UP001055811"/>
    </source>
</evidence>
<sequence length="120" mass="13622">MEEVRARSHLILIMSSSILKFVYLRDNLLSSLEGIEILKRVKVLDLSFNGFKGPNHLKRVKPCRSIYSVITYQRRHASSCSSTRLDAWAASSQLISILHDTCTPGKKALYNVCLLRSQNN</sequence>
<gene>
    <name evidence="1" type="ORF">L2E82_16450</name>
</gene>
<keyword evidence="2" id="KW-1185">Reference proteome</keyword>